<evidence type="ECO:0000313" key="2">
    <source>
        <dbReference type="EMBL" id="KAF1997674.1"/>
    </source>
</evidence>
<feature type="compositionally biased region" description="Low complexity" evidence="1">
    <location>
        <begin position="257"/>
        <end position="272"/>
    </location>
</feature>
<feature type="compositionally biased region" description="Low complexity" evidence="1">
    <location>
        <begin position="76"/>
        <end position="90"/>
    </location>
</feature>
<reference evidence="2" key="1">
    <citation type="journal article" date="2020" name="Stud. Mycol.">
        <title>101 Dothideomycetes genomes: a test case for predicting lifestyles and emergence of pathogens.</title>
        <authorList>
            <person name="Haridas S."/>
            <person name="Albert R."/>
            <person name="Binder M."/>
            <person name="Bloem J."/>
            <person name="Labutti K."/>
            <person name="Salamov A."/>
            <person name="Andreopoulos B."/>
            <person name="Baker S."/>
            <person name="Barry K."/>
            <person name="Bills G."/>
            <person name="Bluhm B."/>
            <person name="Cannon C."/>
            <person name="Castanera R."/>
            <person name="Culley D."/>
            <person name="Daum C."/>
            <person name="Ezra D."/>
            <person name="Gonzalez J."/>
            <person name="Henrissat B."/>
            <person name="Kuo A."/>
            <person name="Liang C."/>
            <person name="Lipzen A."/>
            <person name="Lutzoni F."/>
            <person name="Magnuson J."/>
            <person name="Mondo S."/>
            <person name="Nolan M."/>
            <person name="Ohm R."/>
            <person name="Pangilinan J."/>
            <person name="Park H.-J."/>
            <person name="Ramirez L."/>
            <person name="Alfaro M."/>
            <person name="Sun H."/>
            <person name="Tritt A."/>
            <person name="Yoshinaga Y."/>
            <person name="Zwiers L.-H."/>
            <person name="Turgeon B."/>
            <person name="Goodwin S."/>
            <person name="Spatafora J."/>
            <person name="Crous P."/>
            <person name="Grigoriev I."/>
        </authorList>
    </citation>
    <scope>NUCLEOTIDE SEQUENCE</scope>
    <source>
        <strain evidence="2">CBS 123094</strain>
    </source>
</reference>
<accession>A0A6A5W9W6</accession>
<feature type="compositionally biased region" description="Basic and acidic residues" evidence="1">
    <location>
        <begin position="37"/>
        <end position="49"/>
    </location>
</feature>
<feature type="region of interest" description="Disordered" evidence="1">
    <location>
        <begin position="1"/>
        <end position="94"/>
    </location>
</feature>
<dbReference type="OrthoDB" id="8033832at2759"/>
<feature type="region of interest" description="Disordered" evidence="1">
    <location>
        <begin position="231"/>
        <end position="343"/>
    </location>
</feature>
<dbReference type="AlphaFoldDB" id="A0A6A5W9W6"/>
<feature type="non-terminal residue" evidence="2">
    <location>
        <position position="432"/>
    </location>
</feature>
<evidence type="ECO:0000313" key="3">
    <source>
        <dbReference type="Proteomes" id="UP000799779"/>
    </source>
</evidence>
<organism evidence="2 3">
    <name type="scientific">Amniculicola lignicola CBS 123094</name>
    <dbReference type="NCBI Taxonomy" id="1392246"/>
    <lineage>
        <taxon>Eukaryota</taxon>
        <taxon>Fungi</taxon>
        <taxon>Dikarya</taxon>
        <taxon>Ascomycota</taxon>
        <taxon>Pezizomycotina</taxon>
        <taxon>Dothideomycetes</taxon>
        <taxon>Pleosporomycetidae</taxon>
        <taxon>Pleosporales</taxon>
        <taxon>Amniculicolaceae</taxon>
        <taxon>Amniculicola</taxon>
    </lineage>
</organism>
<evidence type="ECO:0000256" key="1">
    <source>
        <dbReference type="SAM" id="MobiDB-lite"/>
    </source>
</evidence>
<dbReference type="Proteomes" id="UP000799779">
    <property type="component" value="Unassembled WGS sequence"/>
</dbReference>
<dbReference type="Gene3D" id="3.30.70.330">
    <property type="match status" value="1"/>
</dbReference>
<name>A0A6A5W9W6_9PLEO</name>
<sequence>MFTHRTEHTPRRIPEEKGPFGKARKRGSSRQRTPQITKKEDQVKLDNLRVIDSIFNRPNAPQDEQQNKESMRGRKPSGPSSSLPASASAPNLGMDAGLGASFQAGASAGAQSKEPTEVMLYGYGREAQWAAIAHFEKVSGGIIYEDYDRVPPTSKYNLTLSLQKAASYRALSKTAIRKINDYVGGDHWIKVTFDSPEAAERACHYSPHIIQTYTVFAERYRGTGPAQDKAFRASAGAHLSQAASPNTNSSNTLPFGASPSSHTASSATATTSRGPSIPRQASEPLFPNPFDSPSPPRRLSLVHKGPLNPRPSDSTAVRQPPTSTSTSTGLRSQPAPPTGRSTLRVRGAKPAVLLPPEKAFLPAAPRWQQTLGSWPVLGWIVGADHGMIGDRVPRKEDGSFDGEKASLYWRGWYAVDCCLGTDFCGVREAEYD</sequence>
<keyword evidence="3" id="KW-1185">Reference proteome</keyword>
<dbReference type="EMBL" id="ML977610">
    <property type="protein sequence ID" value="KAF1997674.1"/>
    <property type="molecule type" value="Genomic_DNA"/>
</dbReference>
<gene>
    <name evidence="2" type="ORF">P154DRAFT_524559</name>
</gene>
<proteinExistence type="predicted"/>
<dbReference type="InterPro" id="IPR012677">
    <property type="entry name" value="Nucleotide-bd_a/b_plait_sf"/>
</dbReference>
<feature type="compositionally biased region" description="Pro residues" evidence="1">
    <location>
        <begin position="286"/>
        <end position="296"/>
    </location>
</feature>
<protein>
    <submittedName>
        <fullName evidence="2">Uncharacterized protein</fullName>
    </submittedName>
</protein>
<feature type="compositionally biased region" description="Polar residues" evidence="1">
    <location>
        <begin position="241"/>
        <end position="253"/>
    </location>
</feature>
<feature type="compositionally biased region" description="Basic and acidic residues" evidence="1">
    <location>
        <begin position="1"/>
        <end position="19"/>
    </location>
</feature>
<feature type="compositionally biased region" description="Polar residues" evidence="1">
    <location>
        <begin position="311"/>
        <end position="331"/>
    </location>
</feature>